<comment type="caution">
    <text evidence="3">The sequence shown here is derived from an EMBL/GenBank/DDBJ whole genome shotgun (WGS) entry which is preliminary data.</text>
</comment>
<dbReference type="Proteomes" id="UP000575068">
    <property type="component" value="Unassembled WGS sequence"/>
</dbReference>
<feature type="region of interest" description="Disordered" evidence="1">
    <location>
        <begin position="111"/>
        <end position="161"/>
    </location>
</feature>
<gene>
    <name evidence="3" type="ORF">HNQ99_002964</name>
</gene>
<dbReference type="EMBL" id="JACHOV010000012">
    <property type="protein sequence ID" value="MBB4642628.1"/>
    <property type="molecule type" value="Genomic_DNA"/>
</dbReference>
<dbReference type="AlphaFoldDB" id="A0A840HYP2"/>
<feature type="compositionally biased region" description="Basic and acidic residues" evidence="1">
    <location>
        <begin position="152"/>
        <end position="161"/>
    </location>
</feature>
<feature type="region of interest" description="Disordered" evidence="1">
    <location>
        <begin position="1"/>
        <end position="24"/>
    </location>
</feature>
<sequence>MTENLNPPDPREEAPRKRPGVEMPEELESRFLRVGNKLYRSAHDKTPVATISHDRIKARDASALPDLVRLAKANGWTSLKINGDADFKRAAYLAAAAQGITIEGYKPDAKTRAAAKRDQARQPRSTAARTQTRQADDVEKRQRTPRTPNQVRDNKEKPDLRLDLAERFRRQSHSENAKDPDLRRAQSHVAHAITIASSRFPQNSERQKAFVDRRKEEVAGRIGRGERIAGVRILQQQDERIIEMQQTQILQYQRSPSGR</sequence>
<evidence type="ECO:0000313" key="4">
    <source>
        <dbReference type="Proteomes" id="UP000575068"/>
    </source>
</evidence>
<evidence type="ECO:0000313" key="3">
    <source>
        <dbReference type="EMBL" id="MBB4642628.1"/>
    </source>
</evidence>
<accession>A0A840HYP2</accession>
<name>A0A840HYP2_9SPHN</name>
<proteinExistence type="predicted"/>
<organism evidence="3 4">
    <name type="scientific">Rhizorhapis suberifaciens</name>
    <name type="common">corky root of lettuce</name>
    <dbReference type="NCBI Taxonomy" id="13656"/>
    <lineage>
        <taxon>Bacteria</taxon>
        <taxon>Pseudomonadati</taxon>
        <taxon>Pseudomonadota</taxon>
        <taxon>Alphaproteobacteria</taxon>
        <taxon>Sphingomonadales</taxon>
        <taxon>Sphingomonadaceae</taxon>
        <taxon>Rhizorhapis</taxon>
    </lineage>
</organism>
<feature type="domain" description="Large polyvalent protein-associated" evidence="2">
    <location>
        <begin position="26"/>
        <end position="114"/>
    </location>
</feature>
<dbReference type="Pfam" id="PF18821">
    <property type="entry name" value="LPD7"/>
    <property type="match status" value="1"/>
</dbReference>
<feature type="compositionally biased region" description="Basic and acidic residues" evidence="1">
    <location>
        <begin position="9"/>
        <end position="20"/>
    </location>
</feature>
<dbReference type="RefSeq" id="WP_184476891.1">
    <property type="nucleotide sequence ID" value="NZ_JACHOV010000012.1"/>
</dbReference>
<reference evidence="3 4" key="1">
    <citation type="submission" date="2020-08" db="EMBL/GenBank/DDBJ databases">
        <title>Genomic Encyclopedia of Type Strains, Phase IV (KMG-IV): sequencing the most valuable type-strain genomes for metagenomic binning, comparative biology and taxonomic classification.</title>
        <authorList>
            <person name="Goeker M."/>
        </authorList>
    </citation>
    <scope>NUCLEOTIDE SEQUENCE [LARGE SCALE GENOMIC DNA]</scope>
    <source>
        <strain evidence="3 4">DSM 7465</strain>
    </source>
</reference>
<keyword evidence="4" id="KW-1185">Reference proteome</keyword>
<evidence type="ECO:0000259" key="2">
    <source>
        <dbReference type="Pfam" id="PF18821"/>
    </source>
</evidence>
<protein>
    <recommendedName>
        <fullName evidence="2">Large polyvalent protein-associated domain-containing protein</fullName>
    </recommendedName>
</protein>
<feature type="compositionally biased region" description="Polar residues" evidence="1">
    <location>
        <begin position="122"/>
        <end position="133"/>
    </location>
</feature>
<feature type="compositionally biased region" description="Basic and acidic residues" evidence="1">
    <location>
        <begin position="111"/>
        <end position="121"/>
    </location>
</feature>
<evidence type="ECO:0000256" key="1">
    <source>
        <dbReference type="SAM" id="MobiDB-lite"/>
    </source>
</evidence>
<dbReference type="InterPro" id="IPR040677">
    <property type="entry name" value="LPD7"/>
</dbReference>